<evidence type="ECO:0000313" key="1">
    <source>
        <dbReference type="EMBL" id="KJH72687.1"/>
    </source>
</evidence>
<gene>
    <name evidence="1" type="ORF">UH38_06140</name>
</gene>
<dbReference type="OrthoDB" id="428065at2"/>
<name>A0A0D8ZWD6_9CYAN</name>
<accession>A0A0D8ZWD6</accession>
<dbReference type="AlphaFoldDB" id="A0A0D8ZWD6"/>
<evidence type="ECO:0000313" key="2">
    <source>
        <dbReference type="Proteomes" id="UP000032452"/>
    </source>
</evidence>
<comment type="caution">
    <text evidence="1">The sequence shown here is derived from an EMBL/GenBank/DDBJ whole genome shotgun (WGS) entry which is preliminary data.</text>
</comment>
<keyword evidence="2" id="KW-1185">Reference proteome</keyword>
<dbReference type="InterPro" id="IPR054053">
    <property type="entry name" value="DUF6887"/>
</dbReference>
<dbReference type="RefSeq" id="WP_045053748.1">
    <property type="nucleotide sequence ID" value="NZ_CAWMDP010000026.1"/>
</dbReference>
<dbReference type="Proteomes" id="UP000032452">
    <property type="component" value="Unassembled WGS sequence"/>
</dbReference>
<proteinExistence type="predicted"/>
<dbReference type="Pfam" id="PF21826">
    <property type="entry name" value="DUF6887"/>
    <property type="match status" value="1"/>
</dbReference>
<sequence length="64" mass="7661">MNNPNFSAMTDEELRTYVLAHRQDTVAFYAYVDRMQQKPPIAIIEPEEWSEERMQQILKKESNK</sequence>
<organism evidence="1 2">
    <name type="scientific">Aliterella atlantica CENA595</name>
    <dbReference type="NCBI Taxonomy" id="1618023"/>
    <lineage>
        <taxon>Bacteria</taxon>
        <taxon>Bacillati</taxon>
        <taxon>Cyanobacteriota</taxon>
        <taxon>Cyanophyceae</taxon>
        <taxon>Chroococcidiopsidales</taxon>
        <taxon>Aliterellaceae</taxon>
        <taxon>Aliterella</taxon>
    </lineage>
</organism>
<reference evidence="1 2" key="1">
    <citation type="submission" date="2015-02" db="EMBL/GenBank/DDBJ databases">
        <title>Draft genome of a novel marine cyanobacterium (Chroococcales) isolated from South Atlantic Ocean.</title>
        <authorList>
            <person name="Rigonato J."/>
            <person name="Alvarenga D.O."/>
            <person name="Branco L.H."/>
            <person name="Varani A.M."/>
            <person name="Brandini F.P."/>
            <person name="Fiore M.F."/>
        </authorList>
    </citation>
    <scope>NUCLEOTIDE SEQUENCE [LARGE SCALE GENOMIC DNA]</scope>
    <source>
        <strain evidence="1 2">CENA595</strain>
    </source>
</reference>
<protein>
    <submittedName>
        <fullName evidence="1">Uncharacterized protein</fullName>
    </submittedName>
</protein>
<dbReference type="EMBL" id="JYON01000004">
    <property type="protein sequence ID" value="KJH72687.1"/>
    <property type="molecule type" value="Genomic_DNA"/>
</dbReference>